<sequence>MRRTDGWIGVLCCLFLLFAACNGRKQEARPAAGTDKPFTFTLPEVPVMLQAPEDRLNFVVQHYWDHFDFKDTACIHVPDVTEQALVDYMDLLGRVPSSLSDSCLIRTMRQASQEKKIGDYFVETFRRYLFDPNSPLRNEELYEPVCRFLADSPLADEAARSRARHDLRLITMNRPGSIAADFTYTLPSGAQKRMHDIRSPYTLLLFYNPDCHGCAETLAAMRASAVLNSPRIMKQVRILAFYPDEDHEVWAEHRHEIPDGWINSYDKELTVLTEERYDLKAMPTLYLLDKDKKVLLKDVSVKQIEDYFENKSL</sequence>
<dbReference type="EMBL" id="SRYJ01000020">
    <property type="protein sequence ID" value="TGY70284.1"/>
    <property type="molecule type" value="Genomic_DNA"/>
</dbReference>
<gene>
    <name evidence="2" type="ORF">E5339_10250</name>
</gene>
<dbReference type="PROSITE" id="PS51257">
    <property type="entry name" value="PROKAR_LIPOPROTEIN"/>
    <property type="match status" value="1"/>
</dbReference>
<comment type="caution">
    <text evidence="2">The sequence shown here is derived from an EMBL/GenBank/DDBJ whole genome shotgun (WGS) entry which is preliminary data.</text>
</comment>
<dbReference type="Pfam" id="PF17127">
    <property type="entry name" value="DUF5106"/>
    <property type="match status" value="1"/>
</dbReference>
<reference evidence="2 3" key="1">
    <citation type="submission" date="2019-04" db="EMBL/GenBank/DDBJ databases">
        <title>Microbes associate with the intestines of laboratory mice.</title>
        <authorList>
            <person name="Navarre W."/>
            <person name="Wong E."/>
            <person name="Huang K."/>
            <person name="Tropini C."/>
            <person name="Ng K."/>
            <person name="Yu B."/>
        </authorList>
    </citation>
    <scope>NUCLEOTIDE SEQUENCE [LARGE SCALE GENOMIC DNA]</scope>
    <source>
        <strain evidence="2 3">NM22_B1</strain>
    </source>
</reference>
<proteinExistence type="predicted"/>
<dbReference type="RefSeq" id="WP_135951538.1">
    <property type="nucleotide sequence ID" value="NZ_CAONFL010000009.1"/>
</dbReference>
<evidence type="ECO:0000259" key="1">
    <source>
        <dbReference type="Pfam" id="PF17127"/>
    </source>
</evidence>
<dbReference type="Gene3D" id="3.40.30.10">
    <property type="entry name" value="Glutaredoxin"/>
    <property type="match status" value="1"/>
</dbReference>
<evidence type="ECO:0000313" key="3">
    <source>
        <dbReference type="Proteomes" id="UP000310760"/>
    </source>
</evidence>
<organism evidence="2 3">
    <name type="scientific">Phocaeicola sartorii</name>
    <dbReference type="NCBI Taxonomy" id="671267"/>
    <lineage>
        <taxon>Bacteria</taxon>
        <taxon>Pseudomonadati</taxon>
        <taxon>Bacteroidota</taxon>
        <taxon>Bacteroidia</taxon>
        <taxon>Bacteroidales</taxon>
        <taxon>Bacteroidaceae</taxon>
        <taxon>Phocaeicola</taxon>
    </lineage>
</organism>
<dbReference type="SUPFAM" id="SSF52833">
    <property type="entry name" value="Thioredoxin-like"/>
    <property type="match status" value="1"/>
</dbReference>
<name>A0A4S2FML3_9BACT</name>
<accession>A0A4S2FML3</accession>
<dbReference type="InterPro" id="IPR033395">
    <property type="entry name" value="DUF5106"/>
</dbReference>
<evidence type="ECO:0000313" key="2">
    <source>
        <dbReference type="EMBL" id="TGY70284.1"/>
    </source>
</evidence>
<feature type="domain" description="DUF5106" evidence="1">
    <location>
        <begin position="33"/>
        <end position="173"/>
    </location>
</feature>
<dbReference type="Proteomes" id="UP000310760">
    <property type="component" value="Unassembled WGS sequence"/>
</dbReference>
<dbReference type="InterPro" id="IPR036249">
    <property type="entry name" value="Thioredoxin-like_sf"/>
</dbReference>
<dbReference type="AlphaFoldDB" id="A0A4S2FML3"/>
<protein>
    <submittedName>
        <fullName evidence="2">DUF5106 domain-containing protein</fullName>
    </submittedName>
</protein>